<evidence type="ECO:0000256" key="6">
    <source>
        <dbReference type="RuleBase" id="RU003322"/>
    </source>
</evidence>
<dbReference type="Gene3D" id="3.30.420.40">
    <property type="match status" value="2"/>
</dbReference>
<evidence type="ECO:0000256" key="2">
    <source>
        <dbReference type="ARBA" id="ARBA00022741"/>
    </source>
</evidence>
<dbReference type="OrthoDB" id="9766019at2"/>
<feature type="compositionally biased region" description="Low complexity" evidence="7">
    <location>
        <begin position="523"/>
        <end position="535"/>
    </location>
</feature>
<keyword evidence="5" id="KW-0143">Chaperone</keyword>
<dbReference type="InterPro" id="IPR043129">
    <property type="entry name" value="ATPase_NBD"/>
</dbReference>
<keyword evidence="4" id="KW-0346">Stress response</keyword>
<dbReference type="Gene3D" id="3.90.640.10">
    <property type="entry name" value="Actin, Chain A, domain 4"/>
    <property type="match status" value="1"/>
</dbReference>
<dbReference type="Pfam" id="PF00012">
    <property type="entry name" value="HSP70"/>
    <property type="match status" value="1"/>
</dbReference>
<dbReference type="EMBL" id="CP031423">
    <property type="protein sequence ID" value="AZS35939.1"/>
    <property type="molecule type" value="Genomic_DNA"/>
</dbReference>
<dbReference type="PANTHER" id="PTHR19375">
    <property type="entry name" value="HEAT SHOCK PROTEIN 70KDA"/>
    <property type="match status" value="1"/>
</dbReference>
<organism evidence="8 9">
    <name type="scientific">Microbacterium lemovicicum</name>
    <dbReference type="NCBI Taxonomy" id="1072463"/>
    <lineage>
        <taxon>Bacteria</taxon>
        <taxon>Bacillati</taxon>
        <taxon>Actinomycetota</taxon>
        <taxon>Actinomycetes</taxon>
        <taxon>Micrococcales</taxon>
        <taxon>Microbacteriaceae</taxon>
        <taxon>Microbacterium</taxon>
    </lineage>
</organism>
<proteinExistence type="inferred from homology"/>
<evidence type="ECO:0000256" key="7">
    <source>
        <dbReference type="SAM" id="MobiDB-lite"/>
    </source>
</evidence>
<dbReference type="AlphaFoldDB" id="A0A3Q9IZC1"/>
<evidence type="ECO:0000256" key="1">
    <source>
        <dbReference type="ARBA" id="ARBA00007381"/>
    </source>
</evidence>
<evidence type="ECO:0000313" key="9">
    <source>
        <dbReference type="Proteomes" id="UP000276888"/>
    </source>
</evidence>
<accession>A0A3Q9IZC1</accession>
<dbReference type="PROSITE" id="PS01036">
    <property type="entry name" value="HSP70_3"/>
    <property type="match status" value="1"/>
</dbReference>
<dbReference type="SUPFAM" id="SSF53067">
    <property type="entry name" value="Actin-like ATPase domain"/>
    <property type="match status" value="2"/>
</dbReference>
<evidence type="ECO:0000256" key="3">
    <source>
        <dbReference type="ARBA" id="ARBA00022840"/>
    </source>
</evidence>
<keyword evidence="2 6" id="KW-0547">Nucleotide-binding</keyword>
<dbReference type="KEGG" id="mlv:CVS47_00537"/>
<comment type="similarity">
    <text evidence="1 6">Belongs to the heat shock protein 70 family.</text>
</comment>
<name>A0A3Q9IZC1_9MICO</name>
<gene>
    <name evidence="8" type="primary">dnaK_1</name>
    <name evidence="8" type="ORF">CVS47_00537</name>
</gene>
<evidence type="ECO:0000256" key="4">
    <source>
        <dbReference type="ARBA" id="ARBA00023016"/>
    </source>
</evidence>
<dbReference type="RefSeq" id="WP_127094699.1">
    <property type="nucleotide sequence ID" value="NZ_CP031423.1"/>
</dbReference>
<sequence>MSTSYYLAVDVGTSRTAAATMRAAEHAEPVSFPLGRHSDSAPSAVFVADGELLFGDAAARRAIAQPERVIREFKRRIGDDVPILAGDRRFAPEDVFAEVVTWVIDVVAEREGAPPSGVAVTVPVEWRGHRIDAVRGALARAGWKDVLLLTEPEAAARRYEASRAVPPGRFLAVYDLGGGTFDAVVLRKTHDGVLAVAGEPAGMAALGGSDFDDLVLRHAVTAAGIGPEAMRIDDESRVAWAAMRRECIDAKESLSFDSEAVVPIMIGGGRTTVRLTRSEFEDMIEESIGKTADVLAEAMTAADLDTDGDDLHAILLTGGSSRIPRVAQLLSERFDRPIAVDADPKAIIALGAAMAAAASFRVDVPVDDDVFDEEPAPSPAVGPQKKPRRMWVPTRAGAAAATEAGSAASGADARGTAARAGDVAASAAETPAPRPARRGWLGRGPAAASVIAGALVLAGGIAITVLSGSLPDGADADTETPPASSTPATTPAPGVPSPSDSATPLLQPADTPVVLFGGEDDPAAATPAPAEETTR</sequence>
<reference evidence="8 9" key="1">
    <citation type="submission" date="2018-08" db="EMBL/GenBank/DDBJ databases">
        <title>Microbacterium lemovicicum sp. nov., a bacterium isolated from a natural uranium-rich soil.</title>
        <authorList>
            <person name="ORTET P."/>
        </authorList>
    </citation>
    <scope>NUCLEOTIDE SEQUENCE [LARGE SCALE GENOMIC DNA]</scope>
    <source>
        <strain evidence="8 9">Viu22</strain>
    </source>
</reference>
<dbReference type="GO" id="GO:0005524">
    <property type="term" value="F:ATP binding"/>
    <property type="evidence" value="ECO:0007669"/>
    <property type="project" value="UniProtKB-KW"/>
</dbReference>
<dbReference type="InterPro" id="IPR018181">
    <property type="entry name" value="Heat_shock_70_CS"/>
</dbReference>
<dbReference type="PRINTS" id="PR00301">
    <property type="entry name" value="HEATSHOCK70"/>
</dbReference>
<keyword evidence="9" id="KW-1185">Reference proteome</keyword>
<evidence type="ECO:0000313" key="8">
    <source>
        <dbReference type="EMBL" id="AZS35939.1"/>
    </source>
</evidence>
<keyword evidence="3 6" id="KW-0067">ATP-binding</keyword>
<feature type="compositionally biased region" description="Low complexity" evidence="7">
    <location>
        <begin position="480"/>
        <end position="492"/>
    </location>
</feature>
<dbReference type="InterPro" id="IPR013126">
    <property type="entry name" value="Hsp_70_fam"/>
</dbReference>
<dbReference type="Proteomes" id="UP000276888">
    <property type="component" value="Chromosome"/>
</dbReference>
<dbReference type="GO" id="GO:0140662">
    <property type="term" value="F:ATP-dependent protein folding chaperone"/>
    <property type="evidence" value="ECO:0007669"/>
    <property type="project" value="InterPro"/>
</dbReference>
<feature type="region of interest" description="Disordered" evidence="7">
    <location>
        <begin position="371"/>
        <end position="397"/>
    </location>
</feature>
<feature type="region of interest" description="Disordered" evidence="7">
    <location>
        <begin position="472"/>
        <end position="535"/>
    </location>
</feature>
<protein>
    <submittedName>
        <fullName evidence="8">Chaperone protein DnaK</fullName>
    </submittedName>
</protein>
<evidence type="ECO:0000256" key="5">
    <source>
        <dbReference type="ARBA" id="ARBA00023186"/>
    </source>
</evidence>